<evidence type="ECO:0000313" key="1">
    <source>
        <dbReference type="EMBL" id="CFR85661.1"/>
    </source>
</evidence>
<name>A0A654U1T3_MYCTX</name>
<dbReference type="AlphaFoldDB" id="A0A654U1T3"/>
<reference evidence="1 2" key="1">
    <citation type="submission" date="2015-03" db="EMBL/GenBank/DDBJ databases">
        <authorList>
            <consortium name="Pathogen Informatics"/>
        </authorList>
    </citation>
    <scope>NUCLEOTIDE SEQUENCE [LARGE SCALE GENOMIC DNA]</scope>
    <source>
        <strain evidence="1 2">C09601061</strain>
    </source>
</reference>
<proteinExistence type="predicted"/>
<dbReference type="Proteomes" id="UP000046680">
    <property type="component" value="Unassembled WGS sequence"/>
</dbReference>
<organism evidence="1 2">
    <name type="scientific">Mycobacterium tuberculosis</name>
    <dbReference type="NCBI Taxonomy" id="1773"/>
    <lineage>
        <taxon>Bacteria</taxon>
        <taxon>Bacillati</taxon>
        <taxon>Actinomycetota</taxon>
        <taxon>Actinomycetes</taxon>
        <taxon>Mycobacteriales</taxon>
        <taxon>Mycobacteriaceae</taxon>
        <taxon>Mycobacterium</taxon>
        <taxon>Mycobacterium tuberculosis complex</taxon>
    </lineage>
</organism>
<dbReference type="EMBL" id="CGCX01000922">
    <property type="protein sequence ID" value="CFR85661.1"/>
    <property type="molecule type" value="Genomic_DNA"/>
</dbReference>
<gene>
    <name evidence="1" type="ORF">ERS007657_02407</name>
</gene>
<evidence type="ECO:0000313" key="2">
    <source>
        <dbReference type="Proteomes" id="UP000046680"/>
    </source>
</evidence>
<protein>
    <submittedName>
        <fullName evidence="1">Uncharacterized protein</fullName>
    </submittedName>
</protein>
<accession>A0A654U1T3</accession>
<sequence length="36" mass="3913">MGNNRGAREADISHITGGRGELTGHLVLRRNQLPDT</sequence>